<evidence type="ECO:0000313" key="2">
    <source>
        <dbReference type="Proteomes" id="UP000199202"/>
    </source>
</evidence>
<reference evidence="1 2" key="1">
    <citation type="submission" date="2016-10" db="EMBL/GenBank/DDBJ databases">
        <authorList>
            <person name="de Groot N.N."/>
        </authorList>
    </citation>
    <scope>NUCLEOTIDE SEQUENCE [LARGE SCALE GENOMIC DNA]</scope>
    <source>
        <strain evidence="1 2">CGMCC 4.6533</strain>
    </source>
</reference>
<evidence type="ECO:0000313" key="1">
    <source>
        <dbReference type="EMBL" id="SDM14223.1"/>
    </source>
</evidence>
<protein>
    <recommendedName>
        <fullName evidence="3">Phage integrase, N-terminal SAM-like domain</fullName>
    </recommendedName>
</protein>
<gene>
    <name evidence="1" type="ORF">SAMN05421869_1371</name>
</gene>
<dbReference type="EMBL" id="FNDJ01000037">
    <property type="protein sequence ID" value="SDM14223.1"/>
    <property type="molecule type" value="Genomic_DNA"/>
</dbReference>
<sequence length="70" mass="7538">MVRAATDGRYPVRVSGPLAGLVHEFRLELIGQGFTPRTAQGHAYVLAHLSRWLEQEGAAPAELGAERIAA</sequence>
<feature type="non-terminal residue" evidence="1">
    <location>
        <position position="70"/>
    </location>
</feature>
<organism evidence="1 2">
    <name type="scientific">Nonomuraea jiangxiensis</name>
    <dbReference type="NCBI Taxonomy" id="633440"/>
    <lineage>
        <taxon>Bacteria</taxon>
        <taxon>Bacillati</taxon>
        <taxon>Actinomycetota</taxon>
        <taxon>Actinomycetes</taxon>
        <taxon>Streptosporangiales</taxon>
        <taxon>Streptosporangiaceae</taxon>
        <taxon>Nonomuraea</taxon>
    </lineage>
</organism>
<accession>A0A1G9QTC5</accession>
<name>A0A1G9QTC5_9ACTN</name>
<dbReference type="Proteomes" id="UP000199202">
    <property type="component" value="Unassembled WGS sequence"/>
</dbReference>
<keyword evidence="2" id="KW-1185">Reference proteome</keyword>
<evidence type="ECO:0008006" key="3">
    <source>
        <dbReference type="Google" id="ProtNLM"/>
    </source>
</evidence>
<proteinExistence type="predicted"/>
<dbReference type="RefSeq" id="WP_218136341.1">
    <property type="nucleotide sequence ID" value="NZ_FNDJ01000037.1"/>
</dbReference>
<dbReference type="STRING" id="633440.SAMN05421869_1371"/>
<dbReference type="AlphaFoldDB" id="A0A1G9QTC5"/>